<evidence type="ECO:0000313" key="10">
    <source>
        <dbReference type="Proteomes" id="UP000297861"/>
    </source>
</evidence>
<dbReference type="EMBL" id="SOML01000009">
    <property type="protein sequence ID" value="TFD94890.1"/>
    <property type="molecule type" value="Genomic_DNA"/>
</dbReference>
<organism evidence="9 10">
    <name type="scientific">Dysgonomonas capnocytophagoides</name>
    <dbReference type="NCBI Taxonomy" id="45254"/>
    <lineage>
        <taxon>Bacteria</taxon>
        <taxon>Pseudomonadati</taxon>
        <taxon>Bacteroidota</taxon>
        <taxon>Bacteroidia</taxon>
        <taxon>Bacteroidales</taxon>
        <taxon>Dysgonomonadaceae</taxon>
        <taxon>Dysgonomonas</taxon>
    </lineage>
</organism>
<dbReference type="PANTHER" id="PTHR43811:SF19">
    <property type="entry name" value="39 KDA FK506-BINDING NUCLEAR PROTEIN"/>
    <property type="match status" value="1"/>
</dbReference>
<feature type="signal peptide" evidence="7">
    <location>
        <begin position="1"/>
        <end position="20"/>
    </location>
</feature>
<gene>
    <name evidence="9" type="ORF">E2605_13800</name>
</gene>
<feature type="chain" id="PRO_5021210301" description="peptidylprolyl isomerase" evidence="7">
    <location>
        <begin position="21"/>
        <end position="334"/>
    </location>
</feature>
<dbReference type="PROSITE" id="PS51257">
    <property type="entry name" value="PROKAR_LIPOPROTEIN"/>
    <property type="match status" value="1"/>
</dbReference>
<keyword evidence="7" id="KW-0732">Signal</keyword>
<dbReference type="Gene3D" id="1.10.287.460">
    <property type="entry name" value="Peptidyl-prolyl cis-trans isomerase, FKBP-type, N-terminal domain"/>
    <property type="match status" value="1"/>
</dbReference>
<dbReference type="Proteomes" id="UP000297861">
    <property type="component" value="Unassembled WGS sequence"/>
</dbReference>
<dbReference type="STRING" id="1121485.GCA_000426485_03205"/>
<dbReference type="InterPro" id="IPR036944">
    <property type="entry name" value="PPIase_FKBP_N_sf"/>
</dbReference>
<dbReference type="SUPFAM" id="SSF54534">
    <property type="entry name" value="FKBP-like"/>
    <property type="match status" value="1"/>
</dbReference>
<dbReference type="EC" id="5.2.1.8" evidence="3 6"/>
<accession>A0A4Y8KYR7</accession>
<reference evidence="9 10" key="1">
    <citation type="submission" date="2019-03" db="EMBL/GenBank/DDBJ databases">
        <title>San Antonio Military Medical Center submission to MRSN (WRAIR), pending publication.</title>
        <authorList>
            <person name="Blyth D.M."/>
            <person name="Mccarthy S.L."/>
            <person name="Schall S.E."/>
            <person name="Stam J.A."/>
            <person name="Ong A.C."/>
            <person name="Mcgann P.T."/>
        </authorList>
    </citation>
    <scope>NUCLEOTIDE SEQUENCE [LARGE SCALE GENOMIC DNA]</scope>
    <source>
        <strain evidence="9 10">MRSN571793</strain>
    </source>
</reference>
<dbReference type="Pfam" id="PF00254">
    <property type="entry name" value="FKBP_C"/>
    <property type="match status" value="1"/>
</dbReference>
<evidence type="ECO:0000313" key="9">
    <source>
        <dbReference type="EMBL" id="TFD94890.1"/>
    </source>
</evidence>
<comment type="caution">
    <text evidence="9">The sequence shown here is derived from an EMBL/GenBank/DDBJ whole genome shotgun (WGS) entry which is preliminary data.</text>
</comment>
<name>A0A4Y8KYR7_9BACT</name>
<protein>
    <recommendedName>
        <fullName evidence="3 6">peptidylprolyl isomerase</fullName>
        <ecNumber evidence="3 6">5.2.1.8</ecNumber>
    </recommendedName>
</protein>
<dbReference type="InterPro" id="IPR000774">
    <property type="entry name" value="PPIase_FKBP_N"/>
</dbReference>
<dbReference type="RefSeq" id="WP_026627016.1">
    <property type="nucleotide sequence ID" value="NZ_AP028867.1"/>
</dbReference>
<evidence type="ECO:0000256" key="3">
    <source>
        <dbReference type="ARBA" id="ARBA00013194"/>
    </source>
</evidence>
<evidence type="ECO:0000256" key="6">
    <source>
        <dbReference type="PROSITE-ProRule" id="PRU00277"/>
    </source>
</evidence>
<dbReference type="GO" id="GO:0003755">
    <property type="term" value="F:peptidyl-prolyl cis-trans isomerase activity"/>
    <property type="evidence" value="ECO:0007669"/>
    <property type="project" value="UniProtKB-KW"/>
</dbReference>
<evidence type="ECO:0000259" key="8">
    <source>
        <dbReference type="PROSITE" id="PS50059"/>
    </source>
</evidence>
<dbReference type="PROSITE" id="PS50059">
    <property type="entry name" value="FKBP_PPIASE"/>
    <property type="match status" value="1"/>
</dbReference>
<keyword evidence="4 6" id="KW-0697">Rotamase</keyword>
<evidence type="ECO:0000256" key="5">
    <source>
        <dbReference type="ARBA" id="ARBA00023235"/>
    </source>
</evidence>
<proteinExistence type="inferred from homology"/>
<dbReference type="Gene3D" id="3.10.50.40">
    <property type="match status" value="1"/>
</dbReference>
<dbReference type="AlphaFoldDB" id="A0A4Y8KYR7"/>
<keyword evidence="5 6" id="KW-0413">Isomerase</keyword>
<comment type="catalytic activity">
    <reaction evidence="1 6">
        <text>[protein]-peptidylproline (omega=180) = [protein]-peptidylproline (omega=0)</text>
        <dbReference type="Rhea" id="RHEA:16237"/>
        <dbReference type="Rhea" id="RHEA-COMP:10747"/>
        <dbReference type="Rhea" id="RHEA-COMP:10748"/>
        <dbReference type="ChEBI" id="CHEBI:83833"/>
        <dbReference type="ChEBI" id="CHEBI:83834"/>
        <dbReference type="EC" id="5.2.1.8"/>
    </reaction>
</comment>
<evidence type="ECO:0000256" key="1">
    <source>
        <dbReference type="ARBA" id="ARBA00000971"/>
    </source>
</evidence>
<sequence length="334" mass="35795">MKKFQILALGAIAAIGASVASCDGGTATPNASLKTEVDSLSYAYGVQLAESGLSQYLTQLGVTQDTAMFKASYAQRIAAESDAAKKATLEKELTTKLDSLNKANSKNLALFIKGLNESFNSSSKDQDAYFNGLQIGGQLKQMSENFENQVLDSAKINKTALLAGVLNSLKHEKIAIANSSELVQTKAMESQKRAQAKHEEELKAQYQPQIEAGQKFLAENKAKDGVVTLPSGLQYKVVKQGAGAKPAATDRVKVFYKGSLIDGTVFETNEGKDPAVFGVGQVIKGWTEALQLMPAGSKWTLYIPYDLAYGGQQAGSISPFSTLIFDIELVSIEK</sequence>
<evidence type="ECO:0000256" key="4">
    <source>
        <dbReference type="ARBA" id="ARBA00023110"/>
    </source>
</evidence>
<keyword evidence="10" id="KW-1185">Reference proteome</keyword>
<dbReference type="Pfam" id="PF01346">
    <property type="entry name" value="FKBP_N"/>
    <property type="match status" value="1"/>
</dbReference>
<dbReference type="GO" id="GO:0006457">
    <property type="term" value="P:protein folding"/>
    <property type="evidence" value="ECO:0007669"/>
    <property type="project" value="InterPro"/>
</dbReference>
<comment type="similarity">
    <text evidence="2">Belongs to the FKBP-type PPIase family.</text>
</comment>
<dbReference type="OrthoDB" id="9814548at2"/>
<evidence type="ECO:0000256" key="7">
    <source>
        <dbReference type="SAM" id="SignalP"/>
    </source>
</evidence>
<dbReference type="InterPro" id="IPR046357">
    <property type="entry name" value="PPIase_dom_sf"/>
</dbReference>
<evidence type="ECO:0000256" key="2">
    <source>
        <dbReference type="ARBA" id="ARBA00006577"/>
    </source>
</evidence>
<feature type="domain" description="PPIase FKBP-type" evidence="8">
    <location>
        <begin position="249"/>
        <end position="333"/>
    </location>
</feature>
<dbReference type="InterPro" id="IPR001179">
    <property type="entry name" value="PPIase_FKBP_dom"/>
</dbReference>
<dbReference type="PANTHER" id="PTHR43811">
    <property type="entry name" value="FKBP-TYPE PEPTIDYL-PROLYL CIS-TRANS ISOMERASE FKPA"/>
    <property type="match status" value="1"/>
</dbReference>